<dbReference type="Proteomes" id="UP000032487">
    <property type="component" value="Unassembled WGS sequence"/>
</dbReference>
<dbReference type="Pfam" id="PF04325">
    <property type="entry name" value="DUF465"/>
    <property type="match status" value="1"/>
</dbReference>
<dbReference type="RefSeq" id="WP_045160676.1">
    <property type="nucleotide sequence ID" value="NZ_JYHV01000010.1"/>
</dbReference>
<reference evidence="1 2" key="1">
    <citation type="submission" date="2015-02" db="EMBL/GenBank/DDBJ databases">
        <title>Draft genome sequence of Pseudomonas stutzeri NT0128 isolated from wheat (Triticum turgidum) rhizosphere.</title>
        <authorList>
            <person name="Tovi N."/>
            <person name="Frenk S."/>
            <person name="Hadar Y."/>
            <person name="Minz D."/>
        </authorList>
    </citation>
    <scope>NUCLEOTIDE SEQUENCE [LARGE SCALE GENOMIC DNA]</scope>
    <source>
        <strain evidence="1 2">NT0128</strain>
    </source>
</reference>
<accession>A0A0D9ASL4</accession>
<dbReference type="PATRIC" id="fig|316.101.peg.1585"/>
<dbReference type="EMBL" id="JYHV01000010">
    <property type="protein sequence ID" value="KJH83727.1"/>
    <property type="molecule type" value="Genomic_DNA"/>
</dbReference>
<sequence>MHIEHHPLIKDFPEKREQLHQLRQQDPAFARKADTYEALDKQICRVEGGAETLDDEVLNALKQERVALKDDIVRDLKRASGSCCGGCCG</sequence>
<dbReference type="InterPro" id="IPR007420">
    <property type="entry name" value="DUF465"/>
</dbReference>
<gene>
    <name evidence="1" type="ORF">UF78_03650</name>
</gene>
<organism evidence="1 2">
    <name type="scientific">Stutzerimonas stutzeri</name>
    <name type="common">Pseudomonas stutzeri</name>
    <dbReference type="NCBI Taxonomy" id="316"/>
    <lineage>
        <taxon>Bacteria</taxon>
        <taxon>Pseudomonadati</taxon>
        <taxon>Pseudomonadota</taxon>
        <taxon>Gammaproteobacteria</taxon>
        <taxon>Pseudomonadales</taxon>
        <taxon>Pseudomonadaceae</taxon>
        <taxon>Stutzerimonas</taxon>
    </lineage>
</organism>
<proteinExistence type="predicted"/>
<dbReference type="Gene3D" id="6.10.280.50">
    <property type="match status" value="1"/>
</dbReference>
<comment type="caution">
    <text evidence="1">The sequence shown here is derived from an EMBL/GenBank/DDBJ whole genome shotgun (WGS) entry which is preliminary data.</text>
</comment>
<dbReference type="InterPro" id="IPR038444">
    <property type="entry name" value="DUF465_sf"/>
</dbReference>
<evidence type="ECO:0000313" key="2">
    <source>
        <dbReference type="Proteomes" id="UP000032487"/>
    </source>
</evidence>
<evidence type="ECO:0000313" key="1">
    <source>
        <dbReference type="EMBL" id="KJH83727.1"/>
    </source>
</evidence>
<dbReference type="AlphaFoldDB" id="A0A0D9ASL4"/>
<name>A0A0D9ASL4_STUST</name>
<protein>
    <submittedName>
        <fullName evidence="1">GTP-binding protein</fullName>
    </submittedName>
</protein>
<dbReference type="OrthoDB" id="1263265at2"/>